<dbReference type="InterPro" id="IPR001387">
    <property type="entry name" value="Cro/C1-type_HTH"/>
</dbReference>
<dbReference type="Pfam" id="PF13413">
    <property type="entry name" value="HTH_25"/>
    <property type="match status" value="1"/>
</dbReference>
<dbReference type="Pfam" id="PF13464">
    <property type="entry name" value="RodZ_C"/>
    <property type="match status" value="1"/>
</dbReference>
<keyword evidence="6" id="KW-1185">Reference proteome</keyword>
<dbReference type="Gene3D" id="1.10.260.40">
    <property type="entry name" value="lambda repressor-like DNA-binding domains"/>
    <property type="match status" value="1"/>
</dbReference>
<dbReference type="EMBL" id="BPUX01000022">
    <property type="protein sequence ID" value="GJH42992.1"/>
    <property type="molecule type" value="Genomic_DNA"/>
</dbReference>
<feature type="domain" description="HTH cro/C1-type" evidence="2">
    <location>
        <begin position="19"/>
        <end position="51"/>
    </location>
</feature>
<dbReference type="PANTHER" id="PTHR34475:SF1">
    <property type="entry name" value="CYTOSKELETON PROTEIN RODZ"/>
    <property type="match status" value="1"/>
</dbReference>
<dbReference type="GeneID" id="69687205"/>
<feature type="transmembrane region" description="Helical" evidence="1">
    <location>
        <begin position="112"/>
        <end position="133"/>
    </location>
</feature>
<accession>A0A379EVF9</accession>
<reference evidence="4 5" key="1">
    <citation type="submission" date="2018-06" db="EMBL/GenBank/DDBJ databases">
        <authorList>
            <consortium name="Pathogen Informatics"/>
            <person name="Doyle S."/>
        </authorList>
    </citation>
    <scope>NUCLEOTIDE SEQUENCE [LARGE SCALE GENOMIC DNA]</scope>
    <source>
        <strain evidence="4 5">NCTC11621</strain>
    </source>
</reference>
<dbReference type="EMBL" id="UGTV01000015">
    <property type="protein sequence ID" value="SUC10356.1"/>
    <property type="molecule type" value="Genomic_DNA"/>
</dbReference>
<proteinExistence type="predicted"/>
<keyword evidence="1" id="KW-1133">Transmembrane helix</keyword>
<keyword evidence="1" id="KW-0472">Membrane</keyword>
<dbReference type="InterPro" id="IPR025194">
    <property type="entry name" value="RodZ-like_C"/>
</dbReference>
<dbReference type="PROSITE" id="PS50943">
    <property type="entry name" value="HTH_CROC1"/>
    <property type="match status" value="1"/>
</dbReference>
<gene>
    <name evidence="4" type="primary">rodZ</name>
    <name evidence="4" type="ORF">NCTC11621_01407</name>
    <name evidence="3" type="ORF">PA42_11660</name>
</gene>
<dbReference type="Proteomes" id="UP001052140">
    <property type="component" value="Unassembled WGS sequence"/>
</dbReference>
<dbReference type="RefSeq" id="WP_115323069.1">
    <property type="nucleotide sequence ID" value="NZ_BPUX01000022.1"/>
</dbReference>
<dbReference type="InterPro" id="IPR010982">
    <property type="entry name" value="Lambda_DNA-bd_dom_sf"/>
</dbReference>
<dbReference type="AlphaFoldDB" id="A0A379EVF9"/>
<dbReference type="InterPro" id="IPR050400">
    <property type="entry name" value="Bact_Cytoskel_RodZ"/>
</dbReference>
<reference evidence="3" key="2">
    <citation type="submission" date="2024-05" db="EMBL/GenBank/DDBJ databases">
        <title>Determining zoonotic pasteurella genome.</title>
        <authorList>
            <person name="Maeda T."/>
            <person name="Takahashi T."/>
            <person name="Yoshida H."/>
        </authorList>
    </citation>
    <scope>NUCLEOTIDE SEQUENCE</scope>
    <source>
        <strain evidence="3">PA42</strain>
    </source>
</reference>
<dbReference type="SUPFAM" id="SSF47413">
    <property type="entry name" value="lambda repressor-like DNA-binding domains"/>
    <property type="match status" value="1"/>
</dbReference>
<evidence type="ECO:0000313" key="3">
    <source>
        <dbReference type="EMBL" id="GJH42992.1"/>
    </source>
</evidence>
<evidence type="ECO:0000313" key="5">
    <source>
        <dbReference type="Proteomes" id="UP000254704"/>
    </source>
</evidence>
<keyword evidence="1 4" id="KW-0812">Transmembrane</keyword>
<organism evidence="4 5">
    <name type="scientific">Pasteurella canis</name>
    <dbReference type="NCBI Taxonomy" id="753"/>
    <lineage>
        <taxon>Bacteria</taxon>
        <taxon>Pseudomonadati</taxon>
        <taxon>Pseudomonadota</taxon>
        <taxon>Gammaproteobacteria</taxon>
        <taxon>Pasteurellales</taxon>
        <taxon>Pasteurellaceae</taxon>
        <taxon>Pasteurella</taxon>
    </lineage>
</organism>
<dbReference type="Proteomes" id="UP000254704">
    <property type="component" value="Unassembled WGS sequence"/>
</dbReference>
<dbReference type="PANTHER" id="PTHR34475">
    <property type="match status" value="1"/>
</dbReference>
<sequence>MNTATNNIGPNEPTLGEQFRQAREALNLSLEDVSKKIALKPSILQLIENNELVQSAIPAAFMKGYVRSYAKFLKLPESVWVHARFGEDYKNDLGKNARATRAVNHYSSHNHWIGWLSLLVLLVVAGMTGLWWWENYKQSNAERDNLVQSYVETTPKAFPIESYTTTTSAISASPPVEIGSETVAISSIETPMHSVSMPVDNTQDIQPITSAGVLKAEMDKLDEKADKTIVDNELILTEQNELYIEVTGPCWISVQNEQGKVLAQKEYKEGDTLSFNDNITYSLIIGAPSHVKITYKGEVYPLKVDGRVARFKLPQLQ</sequence>
<name>A0A379EVF9_9PAST</name>
<dbReference type="GO" id="GO:0003677">
    <property type="term" value="F:DNA binding"/>
    <property type="evidence" value="ECO:0007669"/>
    <property type="project" value="InterPro"/>
</dbReference>
<evidence type="ECO:0000313" key="6">
    <source>
        <dbReference type="Proteomes" id="UP001052140"/>
    </source>
</evidence>
<evidence type="ECO:0000313" key="4">
    <source>
        <dbReference type="EMBL" id="SUC10356.1"/>
    </source>
</evidence>
<protein>
    <submittedName>
        <fullName evidence="4">Transmembrane protein</fullName>
    </submittedName>
</protein>
<evidence type="ECO:0000259" key="2">
    <source>
        <dbReference type="PROSITE" id="PS50943"/>
    </source>
</evidence>
<evidence type="ECO:0000256" key="1">
    <source>
        <dbReference type="SAM" id="Phobius"/>
    </source>
</evidence>
<dbReference type="CDD" id="cd00093">
    <property type="entry name" value="HTH_XRE"/>
    <property type="match status" value="1"/>
</dbReference>